<evidence type="ECO:0000313" key="5">
    <source>
        <dbReference type="EMBL" id="MBH0113907.1"/>
    </source>
</evidence>
<dbReference type="PANTHER" id="PTHR47894:SF4">
    <property type="entry name" value="HTH-TYPE TRANSCRIPTIONAL REGULATOR GADX"/>
    <property type="match status" value="1"/>
</dbReference>
<dbReference type="GO" id="GO:0005829">
    <property type="term" value="C:cytosol"/>
    <property type="evidence" value="ECO:0007669"/>
    <property type="project" value="TreeGrafter"/>
</dbReference>
<evidence type="ECO:0000256" key="2">
    <source>
        <dbReference type="ARBA" id="ARBA00023125"/>
    </source>
</evidence>
<evidence type="ECO:0000256" key="3">
    <source>
        <dbReference type="ARBA" id="ARBA00023163"/>
    </source>
</evidence>
<keyword evidence="2" id="KW-0238">DNA-binding</keyword>
<dbReference type="AlphaFoldDB" id="A0A931HD56"/>
<dbReference type="EMBL" id="JADZGI010000001">
    <property type="protein sequence ID" value="MBH0113907.1"/>
    <property type="molecule type" value="Genomic_DNA"/>
</dbReference>
<dbReference type="GO" id="GO:0003700">
    <property type="term" value="F:DNA-binding transcription factor activity"/>
    <property type="evidence" value="ECO:0007669"/>
    <property type="project" value="InterPro"/>
</dbReference>
<dbReference type="Gene3D" id="1.10.10.60">
    <property type="entry name" value="Homeodomain-like"/>
    <property type="match status" value="1"/>
</dbReference>
<evidence type="ECO:0000313" key="6">
    <source>
        <dbReference type="Proteomes" id="UP000617634"/>
    </source>
</evidence>
<dbReference type="Proteomes" id="UP000617634">
    <property type="component" value="Unassembled WGS sequence"/>
</dbReference>
<dbReference type="PROSITE" id="PS01124">
    <property type="entry name" value="HTH_ARAC_FAMILY_2"/>
    <property type="match status" value="1"/>
</dbReference>
<dbReference type="SUPFAM" id="SSF46689">
    <property type="entry name" value="Homeodomain-like"/>
    <property type="match status" value="1"/>
</dbReference>
<proteinExistence type="predicted"/>
<dbReference type="InterPro" id="IPR018060">
    <property type="entry name" value="HTH_AraC"/>
</dbReference>
<dbReference type="GO" id="GO:0000976">
    <property type="term" value="F:transcription cis-regulatory region binding"/>
    <property type="evidence" value="ECO:0007669"/>
    <property type="project" value="TreeGrafter"/>
</dbReference>
<accession>A0A931HD56</accession>
<dbReference type="InterPro" id="IPR009057">
    <property type="entry name" value="Homeodomain-like_sf"/>
</dbReference>
<evidence type="ECO:0000259" key="4">
    <source>
        <dbReference type="PROSITE" id="PS01124"/>
    </source>
</evidence>
<comment type="caution">
    <text evidence="5">The sequence shown here is derived from an EMBL/GenBank/DDBJ whole genome shotgun (WGS) entry which is preliminary data.</text>
</comment>
<keyword evidence="3" id="KW-0804">Transcription</keyword>
<reference evidence="5" key="1">
    <citation type="submission" date="2020-11" db="EMBL/GenBank/DDBJ databases">
        <title>Novosphingobium aureum sp. nov., a marine bacterium isolated from sediment of a salt flat.</title>
        <authorList>
            <person name="Yoo Y."/>
            <person name="Kim J.-J."/>
        </authorList>
    </citation>
    <scope>NUCLEOTIDE SEQUENCE</scope>
    <source>
        <strain evidence="5">YJ-S2-02</strain>
    </source>
</reference>
<protein>
    <submittedName>
        <fullName evidence="5">AraC family transcriptional regulator ligand-binding domain-containing protein</fullName>
    </submittedName>
</protein>
<dbReference type="PANTHER" id="PTHR47894">
    <property type="entry name" value="HTH-TYPE TRANSCRIPTIONAL REGULATOR GADX"/>
    <property type="match status" value="1"/>
</dbReference>
<name>A0A931HD56_9SPHN</name>
<dbReference type="Pfam" id="PF12625">
    <property type="entry name" value="Arabinose_bd"/>
    <property type="match status" value="1"/>
</dbReference>
<keyword evidence="1" id="KW-0805">Transcription regulation</keyword>
<gene>
    <name evidence="5" type="ORF">I5E68_13220</name>
</gene>
<dbReference type="Pfam" id="PF12833">
    <property type="entry name" value="HTH_18"/>
    <property type="match status" value="1"/>
</dbReference>
<dbReference type="SMART" id="SM00342">
    <property type="entry name" value="HTH_ARAC"/>
    <property type="match status" value="1"/>
</dbReference>
<sequence>MAGTLSKEGPSQQAYDIVHARMLDQFEQLVSELGGDPAMVAREAAVPLPSGSIGGTAEVACAGARALTYGDAVRLLEVAAARLGCSDFGLRLAARQNGPGIFGPLGAAMRNARNYGEALDYAAHHVYAHSLAARVWRERVGATGQVFVGHDILISGTRGRRQAIEQILLAGHLVAMALTGGRARARQVCFRHEAMSSMRVYRRYFGCEVRFGQRADGISFDAQDLAAPIVAPDPYALAQALARIEHGFTHREPPFHARVRAVVLRQLAVGGGSCESVAGVLCMHVRTLHRRLRAEGTSISRIKDEVRRELLGYYLEDTSLALPVICERLGFAEHSVMTRYCRRHLGAPPSVLRARLAGTA</sequence>
<dbReference type="InterPro" id="IPR032687">
    <property type="entry name" value="AraC-type_N"/>
</dbReference>
<dbReference type="RefSeq" id="WP_197164336.1">
    <property type="nucleotide sequence ID" value="NZ_JADZGI010000001.1"/>
</dbReference>
<keyword evidence="6" id="KW-1185">Reference proteome</keyword>
<organism evidence="5 6">
    <name type="scientific">Novosphingobium aureum</name>
    <dbReference type="NCBI Taxonomy" id="2792964"/>
    <lineage>
        <taxon>Bacteria</taxon>
        <taxon>Pseudomonadati</taxon>
        <taxon>Pseudomonadota</taxon>
        <taxon>Alphaproteobacteria</taxon>
        <taxon>Sphingomonadales</taxon>
        <taxon>Sphingomonadaceae</taxon>
        <taxon>Novosphingobium</taxon>
    </lineage>
</organism>
<feature type="domain" description="HTH araC/xylS-type" evidence="4">
    <location>
        <begin position="257"/>
        <end position="355"/>
    </location>
</feature>
<evidence type="ECO:0000256" key="1">
    <source>
        <dbReference type="ARBA" id="ARBA00023015"/>
    </source>
</evidence>